<evidence type="ECO:0000313" key="2">
    <source>
        <dbReference type="Proteomes" id="UP000294692"/>
    </source>
</evidence>
<dbReference type="SFLD" id="SFLDG01018">
    <property type="entry name" value="Squalene/Phytoene_Synthase_Lik"/>
    <property type="match status" value="1"/>
</dbReference>
<dbReference type="GO" id="GO:0016114">
    <property type="term" value="P:terpenoid biosynthetic process"/>
    <property type="evidence" value="ECO:0007669"/>
    <property type="project" value="UniProtKB-ARBA"/>
</dbReference>
<dbReference type="SUPFAM" id="SSF48576">
    <property type="entry name" value="Terpenoid synthases"/>
    <property type="match status" value="1"/>
</dbReference>
<dbReference type="CDD" id="cd00683">
    <property type="entry name" value="Trans_IPPS_HH"/>
    <property type="match status" value="1"/>
</dbReference>
<keyword evidence="2" id="KW-1185">Reference proteome</keyword>
<organism evidence="1 2">
    <name type="scientific">Paracandidimonas soli</name>
    <dbReference type="NCBI Taxonomy" id="1917182"/>
    <lineage>
        <taxon>Bacteria</taxon>
        <taxon>Pseudomonadati</taxon>
        <taxon>Pseudomonadota</taxon>
        <taxon>Betaproteobacteria</taxon>
        <taxon>Burkholderiales</taxon>
        <taxon>Alcaligenaceae</taxon>
        <taxon>Paracandidimonas</taxon>
    </lineage>
</organism>
<proteinExistence type="predicted"/>
<dbReference type="NCBIfam" id="TIGR03464">
    <property type="entry name" value="HpnC"/>
    <property type="match status" value="1"/>
</dbReference>
<dbReference type="InterPro" id="IPR017827">
    <property type="entry name" value="HSQ_synthase_HpnC"/>
</dbReference>
<dbReference type="InterPro" id="IPR033904">
    <property type="entry name" value="Trans_IPPS_HH"/>
</dbReference>
<evidence type="ECO:0000313" key="1">
    <source>
        <dbReference type="EMBL" id="TCU99211.1"/>
    </source>
</evidence>
<dbReference type="InterPro" id="IPR002060">
    <property type="entry name" value="Squ/phyt_synthse"/>
</dbReference>
<protein>
    <submittedName>
        <fullName evidence="1">Squalene synthase HpnC</fullName>
    </submittedName>
</protein>
<dbReference type="Pfam" id="PF00494">
    <property type="entry name" value="SQS_PSY"/>
    <property type="match status" value="1"/>
</dbReference>
<dbReference type="GO" id="GO:0004311">
    <property type="term" value="F:geranylgeranyl diphosphate synthase activity"/>
    <property type="evidence" value="ECO:0007669"/>
    <property type="project" value="InterPro"/>
</dbReference>
<name>A0A4R3V6K7_9BURK</name>
<dbReference type="EMBL" id="SMBX01000004">
    <property type="protein sequence ID" value="TCU99211.1"/>
    <property type="molecule type" value="Genomic_DNA"/>
</dbReference>
<dbReference type="InterPro" id="IPR044843">
    <property type="entry name" value="Trans_IPPS_bact-type"/>
</dbReference>
<dbReference type="InterPro" id="IPR008949">
    <property type="entry name" value="Isoprenoid_synthase_dom_sf"/>
</dbReference>
<dbReference type="GO" id="GO:0051996">
    <property type="term" value="F:squalene synthase [NAD(P)H] activity"/>
    <property type="evidence" value="ECO:0007669"/>
    <property type="project" value="InterPro"/>
</dbReference>
<dbReference type="SFLD" id="SFLDS00005">
    <property type="entry name" value="Isoprenoid_Synthase_Type_I"/>
    <property type="match status" value="1"/>
</dbReference>
<accession>A0A4R3V6K7</accession>
<dbReference type="OrthoDB" id="9807580at2"/>
<sequence>MTIDHYENFPVASLLLPARLREPVRHIYRFARTADDIADEGDASADVRLARLDEYRQALLRIRDGRAPVAPDHELAAIFLPLAEVIRAFGLSCDPFLDLLSAFSQDVGTSRYDTDAALLDYCRRSANPVGRLMLALYGKLDKDNGRDADAICTGLQLANFWQDIAIDWRKDRVYIPQSALRAHHLDDIHIHRRVQGLPVPSQETDAWRAMMRERVAQARALLVSGAPLAWRLPGRIGLELRLVVHGGLRILERLDQVGYDMFARRPTLGTADRLLLLWRGLSGRQSLHRFSPVRHS</sequence>
<dbReference type="AlphaFoldDB" id="A0A4R3V6K7"/>
<dbReference type="Gene3D" id="1.10.600.10">
    <property type="entry name" value="Farnesyl Diphosphate Synthase"/>
    <property type="match status" value="1"/>
</dbReference>
<reference evidence="1 2" key="1">
    <citation type="submission" date="2019-03" db="EMBL/GenBank/DDBJ databases">
        <title>Genomic Encyclopedia of Type Strains, Phase IV (KMG-IV): sequencing the most valuable type-strain genomes for metagenomic binning, comparative biology and taxonomic classification.</title>
        <authorList>
            <person name="Goeker M."/>
        </authorList>
    </citation>
    <scope>NUCLEOTIDE SEQUENCE [LARGE SCALE GENOMIC DNA]</scope>
    <source>
        <strain evidence="1 2">DSM 100048</strain>
    </source>
</reference>
<gene>
    <name evidence="1" type="ORF">EV686_104312</name>
</gene>
<dbReference type="RefSeq" id="WP_132476841.1">
    <property type="nucleotide sequence ID" value="NZ_JBHRVM010000001.1"/>
</dbReference>
<dbReference type="SFLD" id="SFLDG01212">
    <property type="entry name" value="Phytoene_synthase_like"/>
    <property type="match status" value="1"/>
</dbReference>
<dbReference type="Proteomes" id="UP000294692">
    <property type="component" value="Unassembled WGS sequence"/>
</dbReference>
<dbReference type="PANTHER" id="PTHR31480">
    <property type="entry name" value="BIFUNCTIONAL LYCOPENE CYCLASE/PHYTOENE SYNTHASE"/>
    <property type="match status" value="1"/>
</dbReference>
<comment type="caution">
    <text evidence="1">The sequence shown here is derived from an EMBL/GenBank/DDBJ whole genome shotgun (WGS) entry which is preliminary data.</text>
</comment>